<protein>
    <submittedName>
        <fullName evidence="3">Uncharacterized protein</fullName>
    </submittedName>
</protein>
<dbReference type="CDD" id="cd00154">
    <property type="entry name" value="Rab"/>
    <property type="match status" value="1"/>
</dbReference>
<dbReference type="Gene3D" id="3.40.50.300">
    <property type="entry name" value="P-loop containing nucleotide triphosphate hydrolases"/>
    <property type="match status" value="1"/>
</dbReference>
<reference evidence="3" key="1">
    <citation type="journal article" date="2014" name="Front. Microbiol.">
        <title>High frequency of phylogenetically diverse reductive dehalogenase-homologous genes in deep subseafloor sedimentary metagenomes.</title>
        <authorList>
            <person name="Kawai M."/>
            <person name="Futagami T."/>
            <person name="Toyoda A."/>
            <person name="Takaki Y."/>
            <person name="Nishi S."/>
            <person name="Hori S."/>
            <person name="Arai W."/>
            <person name="Tsubouchi T."/>
            <person name="Morono Y."/>
            <person name="Uchiyama I."/>
            <person name="Ito T."/>
            <person name="Fujiyama A."/>
            <person name="Inagaki F."/>
            <person name="Takami H."/>
        </authorList>
    </citation>
    <scope>NUCLEOTIDE SEQUENCE</scope>
    <source>
        <strain evidence="3">Expedition CK06-06</strain>
    </source>
</reference>
<dbReference type="SMART" id="SM00174">
    <property type="entry name" value="RHO"/>
    <property type="match status" value="1"/>
</dbReference>
<dbReference type="InterPro" id="IPR005225">
    <property type="entry name" value="Small_GTP-bd"/>
</dbReference>
<dbReference type="AlphaFoldDB" id="X0SG21"/>
<organism evidence="3">
    <name type="scientific">marine sediment metagenome</name>
    <dbReference type="NCBI Taxonomy" id="412755"/>
    <lineage>
        <taxon>unclassified sequences</taxon>
        <taxon>metagenomes</taxon>
        <taxon>ecological metagenomes</taxon>
    </lineage>
</organism>
<accession>X0SG21</accession>
<gene>
    <name evidence="3" type="ORF">S01H1_08900</name>
</gene>
<name>X0SG21_9ZZZZ</name>
<dbReference type="SUPFAM" id="SSF52540">
    <property type="entry name" value="P-loop containing nucleoside triphosphate hydrolases"/>
    <property type="match status" value="1"/>
</dbReference>
<comment type="caution">
    <text evidence="3">The sequence shown here is derived from an EMBL/GenBank/DDBJ whole genome shotgun (WGS) entry which is preliminary data.</text>
</comment>
<dbReference type="InterPro" id="IPR001806">
    <property type="entry name" value="Small_GTPase"/>
</dbReference>
<dbReference type="InterPro" id="IPR050227">
    <property type="entry name" value="Rab"/>
</dbReference>
<evidence type="ECO:0000256" key="2">
    <source>
        <dbReference type="ARBA" id="ARBA00023134"/>
    </source>
</evidence>
<dbReference type="GO" id="GO:0005525">
    <property type="term" value="F:GTP binding"/>
    <property type="evidence" value="ECO:0007669"/>
    <property type="project" value="UniProtKB-KW"/>
</dbReference>
<dbReference type="SMART" id="SM00175">
    <property type="entry name" value="RAB"/>
    <property type="match status" value="1"/>
</dbReference>
<feature type="non-terminal residue" evidence="3">
    <location>
        <position position="1"/>
    </location>
</feature>
<dbReference type="NCBIfam" id="TIGR00231">
    <property type="entry name" value="small_GTP"/>
    <property type="match status" value="1"/>
</dbReference>
<dbReference type="PANTHER" id="PTHR47977">
    <property type="entry name" value="RAS-RELATED PROTEIN RAB"/>
    <property type="match status" value="1"/>
</dbReference>
<dbReference type="GO" id="GO:0003924">
    <property type="term" value="F:GTPase activity"/>
    <property type="evidence" value="ECO:0007669"/>
    <property type="project" value="InterPro"/>
</dbReference>
<sequence>FKKRIFRKKIEKLIEKKELEQKPAIESSTLHITGVDFESKTVKFRNEYAKLQIWILSNQSRFQPLCHMYVASSQAAIIIYDITNLESLNKISEWCQLIRELNGNIPIILIGNKLDLKELREVSIEQGISVKEKLQLSDFLELSIKNGENIEAMFERLTHHISTNYR</sequence>
<dbReference type="SMART" id="SM00173">
    <property type="entry name" value="RAS"/>
    <property type="match status" value="1"/>
</dbReference>
<dbReference type="EMBL" id="BARS01004551">
    <property type="protein sequence ID" value="GAF79968.1"/>
    <property type="molecule type" value="Genomic_DNA"/>
</dbReference>
<proteinExistence type="predicted"/>
<evidence type="ECO:0000313" key="3">
    <source>
        <dbReference type="EMBL" id="GAF79968.1"/>
    </source>
</evidence>
<dbReference type="InterPro" id="IPR027417">
    <property type="entry name" value="P-loop_NTPase"/>
</dbReference>
<dbReference type="Pfam" id="PF00071">
    <property type="entry name" value="Ras"/>
    <property type="match status" value="1"/>
</dbReference>
<keyword evidence="1" id="KW-0547">Nucleotide-binding</keyword>
<evidence type="ECO:0000256" key="1">
    <source>
        <dbReference type="ARBA" id="ARBA00022741"/>
    </source>
</evidence>
<dbReference type="PROSITE" id="PS51421">
    <property type="entry name" value="RAS"/>
    <property type="match status" value="1"/>
</dbReference>
<dbReference type="PRINTS" id="PR00449">
    <property type="entry name" value="RASTRNSFRMNG"/>
</dbReference>
<dbReference type="PROSITE" id="PS51419">
    <property type="entry name" value="RAB"/>
    <property type="match status" value="1"/>
</dbReference>
<keyword evidence="2" id="KW-0342">GTP-binding</keyword>